<sequence length="125" mass="13890">MVLGLRLSPMAASESWGDFDEGRGAVKGEGHRGRKRGRNRCRIPTRFHSDAMRSRLNGSGVGVQRVGWGGVGRREEEELLTTHEAGADRSEMSHRVYIAVVKCADNFTKPVMQMVPPPMKDELLN</sequence>
<evidence type="ECO:0000313" key="1">
    <source>
        <dbReference type="EMBL" id="RRT54798.1"/>
    </source>
</evidence>
<accession>A0A426YSU8</accession>
<organism evidence="1 2">
    <name type="scientific">Ensete ventricosum</name>
    <name type="common">Abyssinian banana</name>
    <name type="synonym">Musa ensete</name>
    <dbReference type="NCBI Taxonomy" id="4639"/>
    <lineage>
        <taxon>Eukaryota</taxon>
        <taxon>Viridiplantae</taxon>
        <taxon>Streptophyta</taxon>
        <taxon>Embryophyta</taxon>
        <taxon>Tracheophyta</taxon>
        <taxon>Spermatophyta</taxon>
        <taxon>Magnoliopsida</taxon>
        <taxon>Liliopsida</taxon>
        <taxon>Zingiberales</taxon>
        <taxon>Musaceae</taxon>
        <taxon>Ensete</taxon>
    </lineage>
</organism>
<dbReference type="AlphaFoldDB" id="A0A426YSU8"/>
<dbReference type="Proteomes" id="UP000287651">
    <property type="component" value="Unassembled WGS sequence"/>
</dbReference>
<evidence type="ECO:0000313" key="2">
    <source>
        <dbReference type="Proteomes" id="UP000287651"/>
    </source>
</evidence>
<reference evidence="1 2" key="1">
    <citation type="journal article" date="2014" name="Agronomy (Basel)">
        <title>A Draft Genome Sequence for Ensete ventricosum, the Drought-Tolerant Tree Against Hunger.</title>
        <authorList>
            <person name="Harrison J."/>
            <person name="Moore K.A."/>
            <person name="Paszkiewicz K."/>
            <person name="Jones T."/>
            <person name="Grant M."/>
            <person name="Ambacheew D."/>
            <person name="Muzemil S."/>
            <person name="Studholme D.J."/>
        </authorList>
    </citation>
    <scope>NUCLEOTIDE SEQUENCE [LARGE SCALE GENOMIC DNA]</scope>
</reference>
<name>A0A426YSU8_ENSVE</name>
<protein>
    <submittedName>
        <fullName evidence="1">Uncharacterized protein</fullName>
    </submittedName>
</protein>
<comment type="caution">
    <text evidence="1">The sequence shown here is derived from an EMBL/GenBank/DDBJ whole genome shotgun (WGS) entry which is preliminary data.</text>
</comment>
<proteinExistence type="predicted"/>
<dbReference type="EMBL" id="AMZH03010417">
    <property type="protein sequence ID" value="RRT54798.1"/>
    <property type="molecule type" value="Genomic_DNA"/>
</dbReference>
<gene>
    <name evidence="1" type="ORF">B296_00012938</name>
</gene>